<evidence type="ECO:0000256" key="7">
    <source>
        <dbReference type="SAM" id="Phobius"/>
    </source>
</evidence>
<keyword evidence="5" id="KW-0406">Ion transport</keyword>
<dbReference type="Proteomes" id="UP000647339">
    <property type="component" value="Unassembled WGS sequence"/>
</dbReference>
<keyword evidence="9" id="KW-0449">Lipoprotein</keyword>
<reference evidence="10" key="1">
    <citation type="journal article" date="2019" name="Int. J. Syst. Evol. Microbiol.">
        <title>The Global Catalogue of Microorganisms (GCM) 10K type strain sequencing project: providing services to taxonomists for standard genome sequencing and annotation.</title>
        <authorList>
            <consortium name="The Broad Institute Genomics Platform"/>
            <consortium name="The Broad Institute Genome Sequencing Center for Infectious Disease"/>
            <person name="Wu L."/>
            <person name="Ma J."/>
        </authorList>
    </citation>
    <scope>NUCLEOTIDE SEQUENCE [LARGE SCALE GENOMIC DNA]</scope>
    <source>
        <strain evidence="10">CGMCC 1.15407</strain>
    </source>
</reference>
<keyword evidence="4 7" id="KW-1133">Transmembrane helix</keyword>
<keyword evidence="3 7" id="KW-0812">Transmembrane</keyword>
<dbReference type="EMBL" id="BMIU01000028">
    <property type="protein sequence ID" value="GGF48084.1"/>
    <property type="molecule type" value="Genomic_DNA"/>
</dbReference>
<keyword evidence="10" id="KW-1185">Reference proteome</keyword>
<keyword evidence="2" id="KW-0813">Transport</keyword>
<evidence type="ECO:0000256" key="6">
    <source>
        <dbReference type="ARBA" id="ARBA00023136"/>
    </source>
</evidence>
<evidence type="ECO:0000313" key="9">
    <source>
        <dbReference type="EMBL" id="GGF48084.1"/>
    </source>
</evidence>
<gene>
    <name evidence="9" type="ORF">GCM10011339_40820</name>
</gene>
<evidence type="ECO:0000256" key="3">
    <source>
        <dbReference type="ARBA" id="ARBA00022692"/>
    </source>
</evidence>
<protein>
    <submittedName>
        <fullName evidence="9">Lipoprotein</fullName>
    </submittedName>
</protein>
<comment type="subcellular location">
    <subcellularLocation>
        <location evidence="1">Endomembrane system</location>
        <topology evidence="1">Multi-pass membrane protein</topology>
    </subcellularLocation>
</comment>
<evidence type="ECO:0000259" key="8">
    <source>
        <dbReference type="Pfam" id="PF06241"/>
    </source>
</evidence>
<dbReference type="InterPro" id="IPR010420">
    <property type="entry name" value="CASTOR/POLLUX/SYM8_dom"/>
</dbReference>
<accession>A0ABQ1VBF7</accession>
<dbReference type="PANTHER" id="PTHR31563:SF10">
    <property type="entry name" value="ION CHANNEL POLLUX-RELATED"/>
    <property type="match status" value="1"/>
</dbReference>
<proteinExistence type="predicted"/>
<dbReference type="PANTHER" id="PTHR31563">
    <property type="entry name" value="ION CHANNEL POLLUX-RELATED"/>
    <property type="match status" value="1"/>
</dbReference>
<sequence>MKRFRIKERFKFFLERQFVKGAHVQLLFVALLIGLISLVGGLLVMPSDESTRSLGEEVWWAFLRLSDPGYLGDDEGSWRRFISTILTVLGYVVFLGSMVAIITTWLNIKIRSLEQGFTPVSAKNHILILGWNAKTIHTAGEIFQSVGRLRRFLRFYGAKRLNLIILAEDVTPELLQELRDNPLIGKGADEIILRTGIPIDREHLKRVDSLNAAAIIIPSSAYTGKELITPDVETIKTLLSLNAEAEDSPVKGRFPYVVAEIQDKSKIKAAYRAYNGPMEVIGSNTIISRLLAQNIRHQGLSAVYNELLNHSVNNNIFCREYPGAVGETVHDLKQAFPKAILLGVVRRVADRLTPMLNVAPDFTIEKEDRLVFITRNSSDIELNPNVSIQQKPPIQIRHKLKVEEQEGVVKILILGWNHHIPALVRELCTYEDEFYDITMVAVYPAAKREVELRKIENLTDRVTLEHIEEDYVNGSVLKNLNPTAYDNVLLMSSERVLEKEEADARTIVGYVLLEELLGSGRKKPNVVLELSDPDNEALLRKYKAEVIISPLILSNLLAGIALQREVHSICKELFTAGGAEIIFRNIEEYGLEAGIITFSELENKAAEFGEIALGIYHDNQSHKNDEKLLLNPGKFKNLEINPEVKVVVLTTVY</sequence>
<evidence type="ECO:0000313" key="10">
    <source>
        <dbReference type="Proteomes" id="UP000647339"/>
    </source>
</evidence>
<feature type="transmembrane region" description="Helical" evidence="7">
    <location>
        <begin position="81"/>
        <end position="106"/>
    </location>
</feature>
<feature type="domain" description="CASTOR/POLLUX/SYM8 ion channel conserved" evidence="8">
    <location>
        <begin position="285"/>
        <end position="385"/>
    </location>
</feature>
<dbReference type="RefSeq" id="WP_137404110.1">
    <property type="nucleotide sequence ID" value="NZ_BMIU01000028.1"/>
</dbReference>
<dbReference type="Pfam" id="PF06241">
    <property type="entry name" value="Castor_Poll_mid"/>
    <property type="match status" value="1"/>
</dbReference>
<feature type="transmembrane region" description="Helical" evidence="7">
    <location>
        <begin position="21"/>
        <end position="45"/>
    </location>
</feature>
<evidence type="ECO:0000256" key="4">
    <source>
        <dbReference type="ARBA" id="ARBA00022989"/>
    </source>
</evidence>
<dbReference type="Gene3D" id="3.40.50.720">
    <property type="entry name" value="NAD(P)-binding Rossmann-like Domain"/>
    <property type="match status" value="2"/>
</dbReference>
<organism evidence="9 10">
    <name type="scientific">Echinicola rosea</name>
    <dbReference type="NCBI Taxonomy" id="1807691"/>
    <lineage>
        <taxon>Bacteria</taxon>
        <taxon>Pseudomonadati</taxon>
        <taxon>Bacteroidota</taxon>
        <taxon>Cytophagia</taxon>
        <taxon>Cytophagales</taxon>
        <taxon>Cyclobacteriaceae</taxon>
        <taxon>Echinicola</taxon>
    </lineage>
</organism>
<dbReference type="InterPro" id="IPR044849">
    <property type="entry name" value="CASTOR/POLLUX/SYM8-like"/>
</dbReference>
<name>A0ABQ1VBF7_9BACT</name>
<comment type="caution">
    <text evidence="9">The sequence shown here is derived from an EMBL/GenBank/DDBJ whole genome shotgun (WGS) entry which is preliminary data.</text>
</comment>
<evidence type="ECO:0000256" key="2">
    <source>
        <dbReference type="ARBA" id="ARBA00022448"/>
    </source>
</evidence>
<keyword evidence="6 7" id="KW-0472">Membrane</keyword>
<evidence type="ECO:0000256" key="1">
    <source>
        <dbReference type="ARBA" id="ARBA00004127"/>
    </source>
</evidence>
<evidence type="ECO:0000256" key="5">
    <source>
        <dbReference type="ARBA" id="ARBA00023065"/>
    </source>
</evidence>